<dbReference type="Pfam" id="PF02513">
    <property type="entry name" value="Spin-Ssty"/>
    <property type="match status" value="3"/>
</dbReference>
<reference evidence="4" key="1">
    <citation type="submission" date="2025-08" db="UniProtKB">
        <authorList>
            <consortium name="RefSeq"/>
        </authorList>
    </citation>
    <scope>IDENTIFICATION</scope>
</reference>
<dbReference type="CTD" id="550562"/>
<gene>
    <name evidence="4" type="primary">spinb</name>
</gene>
<dbReference type="KEGG" id="char:105890889"/>
<dbReference type="RefSeq" id="XP_031426946.1">
    <property type="nucleotide sequence ID" value="XM_031571086.2"/>
</dbReference>
<comment type="similarity">
    <text evidence="1">Belongs to the SPIN/STSY family.</text>
</comment>
<accession>A0A6P8FU14</accession>
<dbReference type="GeneID" id="105890889"/>
<dbReference type="Proteomes" id="UP000515152">
    <property type="component" value="Chromosome 7"/>
</dbReference>
<dbReference type="InterPro" id="IPR003671">
    <property type="entry name" value="SPIN/Ssty"/>
</dbReference>
<dbReference type="Gene3D" id="2.80.10.70">
    <property type="entry name" value="Spindlin/Ssty"/>
    <property type="match status" value="1"/>
</dbReference>
<dbReference type="AlphaFoldDB" id="A0A6P8FU14"/>
<evidence type="ECO:0000313" key="4">
    <source>
        <dbReference type="RefSeq" id="XP_031426946.1"/>
    </source>
</evidence>
<feature type="region of interest" description="Disordered" evidence="2">
    <location>
        <begin position="1"/>
        <end position="21"/>
    </location>
</feature>
<sequence length="247" mass="28222">MKRKNSFKHHEGPSRPRAVVDPVKSLAPSRPRAVVDPLKSLVGCQIQHGWRDAPGKISRWKGIVLDQVTILPSLYLVKYETVDCVYGIELLKDGRVQKLEIVSNRIDSYRAVDGKQAMSMLGRAVQHKFESDEGSKDEWRGMVLARAPIMTPWFFITYEKDPVLYMYQLLDDLKSGDLRFLPDETSPEEPEPGEVVDSLVGKHVEYSREDGGKRIGLVIQQVEAKPSVYFIKFEDDFHIYVYDLIKA</sequence>
<evidence type="ECO:0000313" key="3">
    <source>
        <dbReference type="Proteomes" id="UP000515152"/>
    </source>
</evidence>
<dbReference type="GO" id="GO:0007276">
    <property type="term" value="P:gamete generation"/>
    <property type="evidence" value="ECO:0007669"/>
    <property type="project" value="InterPro"/>
</dbReference>
<name>A0A6P8FU14_CLUHA</name>
<dbReference type="PANTHER" id="PTHR10405">
    <property type="entry name" value="SPINDLIN"/>
    <property type="match status" value="1"/>
</dbReference>
<protein>
    <submittedName>
        <fullName evidence="4">Spindlin b</fullName>
    </submittedName>
</protein>
<dbReference type="OrthoDB" id="8679267at2759"/>
<dbReference type="FunFam" id="2.80.10.70:FF:000001">
    <property type="entry name" value="Spindlin 1"/>
    <property type="match status" value="1"/>
</dbReference>
<keyword evidence="3" id="KW-1185">Reference proteome</keyword>
<evidence type="ECO:0000256" key="1">
    <source>
        <dbReference type="ARBA" id="ARBA00009467"/>
    </source>
</evidence>
<organism evidence="3 4">
    <name type="scientific">Clupea harengus</name>
    <name type="common">Atlantic herring</name>
    <dbReference type="NCBI Taxonomy" id="7950"/>
    <lineage>
        <taxon>Eukaryota</taxon>
        <taxon>Metazoa</taxon>
        <taxon>Chordata</taxon>
        <taxon>Craniata</taxon>
        <taxon>Vertebrata</taxon>
        <taxon>Euteleostomi</taxon>
        <taxon>Actinopterygii</taxon>
        <taxon>Neopterygii</taxon>
        <taxon>Teleostei</taxon>
        <taxon>Clupei</taxon>
        <taxon>Clupeiformes</taxon>
        <taxon>Clupeoidei</taxon>
        <taxon>Clupeidae</taxon>
        <taxon>Clupea</taxon>
    </lineage>
</organism>
<proteinExistence type="inferred from homology"/>
<evidence type="ECO:0000256" key="2">
    <source>
        <dbReference type="SAM" id="MobiDB-lite"/>
    </source>
</evidence>
<dbReference type="InterPro" id="IPR042567">
    <property type="entry name" value="SPIN/Ssty_sf"/>
</dbReference>